<sequence length="197" mass="21565">MPIGIDLTPPKEIKRQKTQFIVGASIKTSLALFVILLGVAGFLFYKASSLKKQISSLDQQKTELTAQKDSMQEVEEYSKKLSGKYFLLQKYLQSRIKYSAVLTELLARVPQNVVLESIGFEGSGKKARITGSSQAIVDVSTLVNKLAKEGNASSESAVSLGGKNAFSEVSLDSLNVDEGKSVEYNVSFKINEENFLQ</sequence>
<name>A0A2H0XB20_UNCKA</name>
<keyword evidence="2" id="KW-0812">Transmembrane</keyword>
<evidence type="ECO:0000256" key="2">
    <source>
        <dbReference type="SAM" id="Phobius"/>
    </source>
</evidence>
<organism evidence="3 4">
    <name type="scientific">candidate division WWE3 bacterium CG08_land_8_20_14_0_20_41_10</name>
    <dbReference type="NCBI Taxonomy" id="1975085"/>
    <lineage>
        <taxon>Bacteria</taxon>
        <taxon>Katanobacteria</taxon>
    </lineage>
</organism>
<reference evidence="4" key="1">
    <citation type="submission" date="2017-09" db="EMBL/GenBank/DDBJ databases">
        <title>Depth-based differentiation of microbial function through sediment-hosted aquifers and enrichment of novel symbionts in the deep terrestrial subsurface.</title>
        <authorList>
            <person name="Probst A.J."/>
            <person name="Ladd B."/>
            <person name="Jarett J.K."/>
            <person name="Geller-Mcgrath D.E."/>
            <person name="Sieber C.M.K."/>
            <person name="Emerson J.B."/>
            <person name="Anantharaman K."/>
            <person name="Thomas B.C."/>
            <person name="Malmstrom R."/>
            <person name="Stieglmeier M."/>
            <person name="Klingl A."/>
            <person name="Woyke T."/>
            <person name="Ryan C.M."/>
            <person name="Banfield J.F."/>
        </authorList>
    </citation>
    <scope>NUCLEOTIDE SEQUENCE [LARGE SCALE GENOMIC DNA]</scope>
</reference>
<accession>A0A2H0XB20</accession>
<keyword evidence="2" id="KW-1133">Transmembrane helix</keyword>
<dbReference type="Proteomes" id="UP000231252">
    <property type="component" value="Unassembled WGS sequence"/>
</dbReference>
<feature type="coiled-coil region" evidence="1">
    <location>
        <begin position="47"/>
        <end position="74"/>
    </location>
</feature>
<dbReference type="PANTHER" id="PTHR40278">
    <property type="entry name" value="DNA UTILIZATION PROTEIN HOFN"/>
    <property type="match status" value="1"/>
</dbReference>
<dbReference type="InterPro" id="IPR052534">
    <property type="entry name" value="Extracell_DNA_Util/SecSys_Comp"/>
</dbReference>
<dbReference type="PANTHER" id="PTHR40278:SF1">
    <property type="entry name" value="DNA UTILIZATION PROTEIN HOFN"/>
    <property type="match status" value="1"/>
</dbReference>
<evidence type="ECO:0000313" key="3">
    <source>
        <dbReference type="EMBL" id="PIS22106.1"/>
    </source>
</evidence>
<proteinExistence type="predicted"/>
<evidence type="ECO:0000256" key="1">
    <source>
        <dbReference type="SAM" id="Coils"/>
    </source>
</evidence>
<keyword evidence="1" id="KW-0175">Coiled coil</keyword>
<keyword evidence="2" id="KW-0472">Membrane</keyword>
<evidence type="ECO:0008006" key="5">
    <source>
        <dbReference type="Google" id="ProtNLM"/>
    </source>
</evidence>
<evidence type="ECO:0000313" key="4">
    <source>
        <dbReference type="Proteomes" id="UP000231252"/>
    </source>
</evidence>
<dbReference type="AlphaFoldDB" id="A0A2H0XB20"/>
<protein>
    <recommendedName>
        <fullName evidence="5">Fimbrial assembly protein</fullName>
    </recommendedName>
</protein>
<gene>
    <name evidence="3" type="ORF">COT50_03770</name>
</gene>
<comment type="caution">
    <text evidence="3">The sequence shown here is derived from an EMBL/GenBank/DDBJ whole genome shotgun (WGS) entry which is preliminary data.</text>
</comment>
<feature type="transmembrane region" description="Helical" evidence="2">
    <location>
        <begin position="20"/>
        <end position="45"/>
    </location>
</feature>
<dbReference type="EMBL" id="PEYU01000083">
    <property type="protein sequence ID" value="PIS22106.1"/>
    <property type="molecule type" value="Genomic_DNA"/>
</dbReference>